<proteinExistence type="predicted"/>
<dbReference type="AlphaFoldDB" id="A0AAP0P2Q7"/>
<feature type="region of interest" description="Disordered" evidence="1">
    <location>
        <begin position="30"/>
        <end position="57"/>
    </location>
</feature>
<comment type="caution">
    <text evidence="2">The sequence shown here is derived from an EMBL/GenBank/DDBJ whole genome shotgun (WGS) entry which is preliminary data.</text>
</comment>
<dbReference type="Proteomes" id="UP001419268">
    <property type="component" value="Unassembled WGS sequence"/>
</dbReference>
<keyword evidence="3" id="KW-1185">Reference proteome</keyword>
<protein>
    <submittedName>
        <fullName evidence="2">Uncharacterized protein</fullName>
    </submittedName>
</protein>
<organism evidence="2 3">
    <name type="scientific">Stephania cephalantha</name>
    <dbReference type="NCBI Taxonomy" id="152367"/>
    <lineage>
        <taxon>Eukaryota</taxon>
        <taxon>Viridiplantae</taxon>
        <taxon>Streptophyta</taxon>
        <taxon>Embryophyta</taxon>
        <taxon>Tracheophyta</taxon>
        <taxon>Spermatophyta</taxon>
        <taxon>Magnoliopsida</taxon>
        <taxon>Ranunculales</taxon>
        <taxon>Menispermaceae</taxon>
        <taxon>Menispermoideae</taxon>
        <taxon>Cissampelideae</taxon>
        <taxon>Stephania</taxon>
    </lineage>
</organism>
<evidence type="ECO:0000256" key="1">
    <source>
        <dbReference type="SAM" id="MobiDB-lite"/>
    </source>
</evidence>
<gene>
    <name evidence="2" type="ORF">Scep_015351</name>
</gene>
<sequence>MEDNKKQVVDPEKVKYMEKKLVDKGVLRMERHPTDGRSLAHIPKGGHGGKFTWEGPDHPAKAELEAVPAVDERDLNYVGEEEEEKSGEEEGLVVGKVEVAKVVEDREGVARVQVHPPLLGA</sequence>
<name>A0AAP0P2Q7_9MAGN</name>
<reference evidence="2 3" key="1">
    <citation type="submission" date="2024-01" db="EMBL/GenBank/DDBJ databases">
        <title>Genome assemblies of Stephania.</title>
        <authorList>
            <person name="Yang L."/>
        </authorList>
    </citation>
    <scope>NUCLEOTIDE SEQUENCE [LARGE SCALE GENOMIC DNA]</scope>
    <source>
        <strain evidence="2">JXDWG</strain>
        <tissue evidence="2">Leaf</tissue>
    </source>
</reference>
<accession>A0AAP0P2Q7</accession>
<dbReference type="EMBL" id="JBBNAG010000006">
    <property type="protein sequence ID" value="KAK9126505.1"/>
    <property type="molecule type" value="Genomic_DNA"/>
</dbReference>
<evidence type="ECO:0000313" key="2">
    <source>
        <dbReference type="EMBL" id="KAK9126505.1"/>
    </source>
</evidence>
<evidence type="ECO:0000313" key="3">
    <source>
        <dbReference type="Proteomes" id="UP001419268"/>
    </source>
</evidence>